<dbReference type="OMA" id="KSGNDWG"/>
<keyword evidence="2" id="KW-1185">Reference proteome</keyword>
<proteinExistence type="predicted"/>
<protein>
    <submittedName>
        <fullName evidence="1">Uncharacterized protein</fullName>
    </submittedName>
</protein>
<evidence type="ECO:0000313" key="2">
    <source>
        <dbReference type="Proteomes" id="UP000092993"/>
    </source>
</evidence>
<evidence type="ECO:0000313" key="1">
    <source>
        <dbReference type="EMBL" id="OBZ78038.1"/>
    </source>
</evidence>
<dbReference type="Proteomes" id="UP000092993">
    <property type="component" value="Unassembled WGS sequence"/>
</dbReference>
<comment type="caution">
    <text evidence="1">The sequence shown here is derived from an EMBL/GenBank/DDBJ whole genome shotgun (WGS) entry which is preliminary data.</text>
</comment>
<accession>A0A1C7MMH8</accession>
<dbReference type="OrthoDB" id="3253976at2759"/>
<sequence length="274" mass="30342">MPDWSIQSLTLNTFSMAQLIRSAKSGSDWTNNELNAYNISVVYQDAATFFETPNLPQPTINPNVLTTLAPDDATDDTTYELLQTMDLATTPAPAEESAVDDFAVLLFRALGYAPRGRILRTRKNLALVINGENRRAETDVCLVGEDRIVLLLVQEDKRHLEDSDPEPQLIAGAIAAFTANNRWRLQTLGLSPLPSKLMAGITMKGTAPIFYKINVTEELATAVGGGAFPQTPTIVYAHVPVVPRPNRRWAEGMKPLDNRQIILSCYEAFKRFVH</sequence>
<name>A0A1C7MMH8_GRIFR</name>
<reference evidence="1 2" key="1">
    <citation type="submission" date="2016-03" db="EMBL/GenBank/DDBJ databases">
        <title>Whole genome sequencing of Grifola frondosa 9006-11.</title>
        <authorList>
            <person name="Min B."/>
            <person name="Park H."/>
            <person name="Kim J.-G."/>
            <person name="Cho H."/>
            <person name="Oh Y.-L."/>
            <person name="Kong W.-S."/>
            <person name="Choi I.-G."/>
        </authorList>
    </citation>
    <scope>NUCLEOTIDE SEQUENCE [LARGE SCALE GENOMIC DNA]</scope>
    <source>
        <strain evidence="1 2">9006-11</strain>
    </source>
</reference>
<dbReference type="EMBL" id="LUGG01000002">
    <property type="protein sequence ID" value="OBZ78038.1"/>
    <property type="molecule type" value="Genomic_DNA"/>
</dbReference>
<dbReference type="AlphaFoldDB" id="A0A1C7MMH8"/>
<organism evidence="1 2">
    <name type="scientific">Grifola frondosa</name>
    <name type="common">Maitake</name>
    <name type="synonym">Polyporus frondosus</name>
    <dbReference type="NCBI Taxonomy" id="5627"/>
    <lineage>
        <taxon>Eukaryota</taxon>
        <taxon>Fungi</taxon>
        <taxon>Dikarya</taxon>
        <taxon>Basidiomycota</taxon>
        <taxon>Agaricomycotina</taxon>
        <taxon>Agaricomycetes</taxon>
        <taxon>Polyporales</taxon>
        <taxon>Grifolaceae</taxon>
        <taxon>Grifola</taxon>
    </lineage>
</organism>
<gene>
    <name evidence="1" type="ORF">A0H81_01843</name>
</gene>